<comment type="caution">
    <text evidence="1">The sequence shown here is derived from an EMBL/GenBank/DDBJ whole genome shotgun (WGS) entry which is preliminary data.</text>
</comment>
<evidence type="ECO:0000313" key="1">
    <source>
        <dbReference type="EMBL" id="CAB9505267.1"/>
    </source>
</evidence>
<dbReference type="Proteomes" id="UP001153069">
    <property type="component" value="Unassembled WGS sequence"/>
</dbReference>
<protein>
    <submittedName>
        <fullName evidence="1">Uncharacterized protein</fullName>
    </submittedName>
</protein>
<proteinExistence type="predicted"/>
<keyword evidence="2" id="KW-1185">Reference proteome</keyword>
<dbReference type="AlphaFoldDB" id="A0A9N8DMC2"/>
<sequence length="278" mass="30792">MRQVQASLALSELRNPHQFISFHFSLGTQFPKLSLGTTVFYEQQNSCFTMATNHHINAMNLNSKAIAHLLQGNYYECMLALKFALQTFRMELPPSSDGSTQQHQPRLSLTTRTVSVPTGSSQACAGAFAVFNGAFIFVKDNSNDSQDLVDHHLIPAVLLFNLGLCHHHEAMRDSGCCSIGLEMARRCYSHALTLLETFSDDLRQADMLLLAALANNMAQIASNFMDTQSTHIFGKMLGDILDHTDMEAQLEEEDAHVFFSLNLMIVTELNLHGVAPAA</sequence>
<accession>A0A9N8DMC2</accession>
<gene>
    <name evidence="1" type="ORF">SEMRO_225_G091870.1</name>
</gene>
<evidence type="ECO:0000313" key="2">
    <source>
        <dbReference type="Proteomes" id="UP001153069"/>
    </source>
</evidence>
<reference evidence="1" key="1">
    <citation type="submission" date="2020-06" db="EMBL/GenBank/DDBJ databases">
        <authorList>
            <consortium name="Plant Systems Biology data submission"/>
        </authorList>
    </citation>
    <scope>NUCLEOTIDE SEQUENCE</scope>
    <source>
        <strain evidence="1">D6</strain>
    </source>
</reference>
<name>A0A9N8DMC2_9STRA</name>
<dbReference type="EMBL" id="CAICTM010000224">
    <property type="protein sequence ID" value="CAB9505267.1"/>
    <property type="molecule type" value="Genomic_DNA"/>
</dbReference>
<organism evidence="1 2">
    <name type="scientific">Seminavis robusta</name>
    <dbReference type="NCBI Taxonomy" id="568900"/>
    <lineage>
        <taxon>Eukaryota</taxon>
        <taxon>Sar</taxon>
        <taxon>Stramenopiles</taxon>
        <taxon>Ochrophyta</taxon>
        <taxon>Bacillariophyta</taxon>
        <taxon>Bacillariophyceae</taxon>
        <taxon>Bacillariophycidae</taxon>
        <taxon>Naviculales</taxon>
        <taxon>Naviculaceae</taxon>
        <taxon>Seminavis</taxon>
    </lineage>
</organism>